<feature type="signal peptide" evidence="1">
    <location>
        <begin position="1"/>
        <end position="21"/>
    </location>
</feature>
<name>H0XZE5_OTOGA</name>
<protein>
    <submittedName>
        <fullName evidence="2">Uncharacterized protein</fullName>
    </submittedName>
</protein>
<reference evidence="2" key="2">
    <citation type="submission" date="2025-08" db="UniProtKB">
        <authorList>
            <consortium name="Ensembl"/>
        </authorList>
    </citation>
    <scope>IDENTIFICATION</scope>
</reference>
<proteinExistence type="predicted"/>
<sequence length="42" mass="4902">ILLFIFYLFTFSFFFLENIGSHSVTQAGVQWHDHSSLQPQTP</sequence>
<feature type="chain" id="PRO_5003545888" evidence="1">
    <location>
        <begin position="22"/>
        <end position="42"/>
    </location>
</feature>
<dbReference type="HOGENOM" id="CLU_3263159_0_0_1"/>
<reference evidence="3" key="1">
    <citation type="submission" date="2011-03" db="EMBL/GenBank/DDBJ databases">
        <title>Version 3 of the genome sequence of Otolemur garnettii (Bushbaby).</title>
        <authorList>
            <consortium name="The Broad Institute Genome Sequencing Platform"/>
            <person name="Di Palma F."/>
            <person name="Johnson J."/>
            <person name="Lander E.S."/>
            <person name="Lindblad-Toh K."/>
            <person name="Jaffe D.B."/>
            <person name="Gnerre S."/>
            <person name="MacCallum I."/>
            <person name="Przybylski D."/>
            <person name="Ribeiro F.J."/>
            <person name="Burton J.N."/>
            <person name="Walker B.J."/>
            <person name="Sharpe T."/>
            <person name="Hall G."/>
        </authorList>
    </citation>
    <scope>NUCLEOTIDE SEQUENCE [LARGE SCALE GENOMIC DNA]</scope>
</reference>
<dbReference type="EMBL" id="AAQR03039531">
    <property type="status" value="NOT_ANNOTATED_CDS"/>
    <property type="molecule type" value="Genomic_DNA"/>
</dbReference>
<evidence type="ECO:0000256" key="1">
    <source>
        <dbReference type="SAM" id="SignalP"/>
    </source>
</evidence>
<organism evidence="2 3">
    <name type="scientific">Otolemur garnettii</name>
    <name type="common">Small-eared galago</name>
    <name type="synonym">Garnett's greater bushbaby</name>
    <dbReference type="NCBI Taxonomy" id="30611"/>
    <lineage>
        <taxon>Eukaryota</taxon>
        <taxon>Metazoa</taxon>
        <taxon>Chordata</taxon>
        <taxon>Craniata</taxon>
        <taxon>Vertebrata</taxon>
        <taxon>Euteleostomi</taxon>
        <taxon>Mammalia</taxon>
        <taxon>Eutheria</taxon>
        <taxon>Euarchontoglires</taxon>
        <taxon>Primates</taxon>
        <taxon>Strepsirrhini</taxon>
        <taxon>Lorisiformes</taxon>
        <taxon>Galagidae</taxon>
        <taxon>Otolemur</taxon>
    </lineage>
</organism>
<evidence type="ECO:0000313" key="3">
    <source>
        <dbReference type="Proteomes" id="UP000005225"/>
    </source>
</evidence>
<dbReference type="Ensembl" id="ENSOGAT00000022796.2">
    <property type="protein sequence ID" value="ENSOGAP00000021488.1"/>
    <property type="gene ID" value="ENSOGAG00000022791.2"/>
</dbReference>
<reference evidence="2" key="3">
    <citation type="submission" date="2025-09" db="UniProtKB">
        <authorList>
            <consortium name="Ensembl"/>
        </authorList>
    </citation>
    <scope>IDENTIFICATION</scope>
</reference>
<accession>H0XZE5</accession>
<dbReference type="InParanoid" id="H0XZE5"/>
<keyword evidence="1" id="KW-0732">Signal</keyword>
<evidence type="ECO:0000313" key="2">
    <source>
        <dbReference type="Ensembl" id="ENSOGAP00000021488.1"/>
    </source>
</evidence>
<dbReference type="Proteomes" id="UP000005225">
    <property type="component" value="Unassembled WGS sequence"/>
</dbReference>
<dbReference type="AlphaFoldDB" id="H0XZE5"/>
<keyword evidence="3" id="KW-1185">Reference proteome</keyword>